<evidence type="ECO:0000313" key="2">
    <source>
        <dbReference type="Proteomes" id="UP001165960"/>
    </source>
</evidence>
<name>A0ACC2RHY2_9FUNG</name>
<dbReference type="Proteomes" id="UP001165960">
    <property type="component" value="Unassembled WGS sequence"/>
</dbReference>
<organism evidence="1 2">
    <name type="scientific">Entomophthora muscae</name>
    <dbReference type="NCBI Taxonomy" id="34485"/>
    <lineage>
        <taxon>Eukaryota</taxon>
        <taxon>Fungi</taxon>
        <taxon>Fungi incertae sedis</taxon>
        <taxon>Zoopagomycota</taxon>
        <taxon>Entomophthoromycotina</taxon>
        <taxon>Entomophthoromycetes</taxon>
        <taxon>Entomophthorales</taxon>
        <taxon>Entomophthoraceae</taxon>
        <taxon>Entomophthora</taxon>
    </lineage>
</organism>
<protein>
    <submittedName>
        <fullName evidence="1">Uncharacterized protein</fullName>
    </submittedName>
</protein>
<keyword evidence="2" id="KW-1185">Reference proteome</keyword>
<proteinExistence type="predicted"/>
<gene>
    <name evidence="1" type="ORF">DSO57_1021742</name>
</gene>
<dbReference type="EMBL" id="QTSX02007206">
    <property type="protein sequence ID" value="KAJ9049717.1"/>
    <property type="molecule type" value="Genomic_DNA"/>
</dbReference>
<reference evidence="1" key="1">
    <citation type="submission" date="2022-04" db="EMBL/GenBank/DDBJ databases">
        <title>Genome of the entomopathogenic fungus Entomophthora muscae.</title>
        <authorList>
            <person name="Elya C."/>
            <person name="Lovett B.R."/>
            <person name="Lee E."/>
            <person name="Macias A.M."/>
            <person name="Hajek A.E."/>
            <person name="De Bivort B.L."/>
            <person name="Kasson M.T."/>
            <person name="De Fine Licht H.H."/>
            <person name="Stajich J.E."/>
        </authorList>
    </citation>
    <scope>NUCLEOTIDE SEQUENCE</scope>
    <source>
        <strain evidence="1">Berkeley</strain>
    </source>
</reference>
<accession>A0ACC2RHY2</accession>
<sequence>MNLSTFFLSRAKFRLHVFACFCWHPDSSIHVLNLSPLLTALNIYFLTTLLLITSFLYRNLSLEAYFLYISLLGYTMFRPLNYAQKQQLTTRLFYAVAAGAVFTVAAPTLFPCPVTPMMVNESSQKQDKPEPLNRFLIPVSSKSKALTPKDNDKT</sequence>
<comment type="caution">
    <text evidence="1">The sequence shown here is derived from an EMBL/GenBank/DDBJ whole genome shotgun (WGS) entry which is preliminary data.</text>
</comment>
<evidence type="ECO:0000313" key="1">
    <source>
        <dbReference type="EMBL" id="KAJ9049717.1"/>
    </source>
</evidence>